<accession>A0A8T1HBU4</accession>
<evidence type="ECO:0000313" key="4">
    <source>
        <dbReference type="Proteomes" id="UP000760860"/>
    </source>
</evidence>
<protein>
    <submittedName>
        <fullName evidence="3">Uncharacterized protein</fullName>
    </submittedName>
</protein>
<dbReference type="AlphaFoldDB" id="A0A8T1HBU4"/>
<dbReference type="EMBL" id="RCMK01001385">
    <property type="protein sequence ID" value="KAG2895456.1"/>
    <property type="molecule type" value="Genomic_DNA"/>
</dbReference>
<dbReference type="Proteomes" id="UP000735874">
    <property type="component" value="Unassembled WGS sequence"/>
</dbReference>
<organism evidence="3 4">
    <name type="scientific">Phytophthora cactorum</name>
    <dbReference type="NCBI Taxonomy" id="29920"/>
    <lineage>
        <taxon>Eukaryota</taxon>
        <taxon>Sar</taxon>
        <taxon>Stramenopiles</taxon>
        <taxon>Oomycota</taxon>
        <taxon>Peronosporomycetes</taxon>
        <taxon>Peronosporales</taxon>
        <taxon>Peronosporaceae</taxon>
        <taxon>Phytophthora</taxon>
    </lineage>
</organism>
<proteinExistence type="predicted"/>
<dbReference type="Proteomes" id="UP000736787">
    <property type="component" value="Unassembled WGS sequence"/>
</dbReference>
<name>A0A8T1HBU4_9STRA</name>
<sequence>MMNVTSPGKVPLHRLVAHIKWRMHNHATQMPGSTPGMKVFPTDGSFADTMSKCKPVRLKFLL</sequence>
<dbReference type="Proteomes" id="UP000760860">
    <property type="component" value="Unassembled WGS sequence"/>
</dbReference>
<evidence type="ECO:0000313" key="3">
    <source>
        <dbReference type="EMBL" id="KAG3209527.1"/>
    </source>
</evidence>
<dbReference type="EMBL" id="RCMV01001251">
    <property type="protein sequence ID" value="KAG3209527.1"/>
    <property type="molecule type" value="Genomic_DNA"/>
</dbReference>
<comment type="caution">
    <text evidence="3">The sequence shown here is derived from an EMBL/GenBank/DDBJ whole genome shotgun (WGS) entry which is preliminary data.</text>
</comment>
<evidence type="ECO:0000313" key="2">
    <source>
        <dbReference type="EMBL" id="KAG2895456.1"/>
    </source>
</evidence>
<dbReference type="EMBL" id="RCMG01001167">
    <property type="protein sequence ID" value="KAG2834480.1"/>
    <property type="molecule type" value="Genomic_DNA"/>
</dbReference>
<reference evidence="3" key="1">
    <citation type="submission" date="2018-05" db="EMBL/GenBank/DDBJ databases">
        <title>Effector identification in a new, highly contiguous assembly of the strawberry crown rot pathogen Phytophthora cactorum.</title>
        <authorList>
            <person name="Armitage A.D."/>
            <person name="Nellist C.F."/>
            <person name="Bates H."/>
            <person name="Vickerstaff R.J."/>
            <person name="Harrison R.J."/>
        </authorList>
    </citation>
    <scope>NUCLEOTIDE SEQUENCE</scope>
    <source>
        <strain evidence="1">15-7</strain>
        <strain evidence="2">4040</strain>
        <strain evidence="3">P421</strain>
    </source>
</reference>
<gene>
    <name evidence="1" type="ORF">PC113_g20384</name>
    <name evidence="2" type="ORF">PC117_g23244</name>
    <name evidence="3" type="ORF">PC129_g19458</name>
</gene>
<evidence type="ECO:0000313" key="1">
    <source>
        <dbReference type="EMBL" id="KAG2834480.1"/>
    </source>
</evidence>